<feature type="region of interest" description="Disordered" evidence="1">
    <location>
        <begin position="530"/>
        <end position="592"/>
    </location>
</feature>
<accession>A0A8X7SU15</accession>
<feature type="compositionally biased region" description="Basic and acidic residues" evidence="1">
    <location>
        <begin position="552"/>
        <end position="562"/>
    </location>
</feature>
<dbReference type="EMBL" id="LWDE02001348">
    <property type="protein sequence ID" value="KAE8241398.1"/>
    <property type="molecule type" value="Genomic_DNA"/>
</dbReference>
<feature type="compositionally biased region" description="Polar residues" evidence="1">
    <location>
        <begin position="292"/>
        <end position="307"/>
    </location>
</feature>
<feature type="compositionally biased region" description="Polar residues" evidence="1">
    <location>
        <begin position="530"/>
        <end position="547"/>
    </location>
</feature>
<reference evidence="2" key="1">
    <citation type="submission" date="2016-04" db="EMBL/GenBank/DDBJ databases">
        <authorList>
            <person name="Nguyen H.D."/>
            <person name="Samba Siva P."/>
            <person name="Cullis J."/>
            <person name="Levesque C.A."/>
            <person name="Hambleton S."/>
        </authorList>
    </citation>
    <scope>NUCLEOTIDE SEQUENCE</scope>
    <source>
        <strain evidence="2">DAOMC 236426</strain>
    </source>
</reference>
<dbReference type="Proteomes" id="UP000077684">
    <property type="component" value="Unassembled WGS sequence"/>
</dbReference>
<feature type="region of interest" description="Disordered" evidence="1">
    <location>
        <begin position="372"/>
        <end position="396"/>
    </location>
</feature>
<sequence>MDDIAFFLQADTQVLAISSREDEIVDFNRQLTQAQEVVENLSIDQGLGAVQIEISVRYVRDSIAFFVGVEGRYQQKLQCIRTKTALAIRDWVRAEATLAIREETAAVTATSIQANPTPATRSEANNTPETGSQASIITSGVFNAQFMRQWFAKSIVHPYFRIKMMQAGVAIANAFPSGELGGREQRPINYKRLQLWTNILRHQSGWTSFKNIYARNDRVSLEALISVLRRQGQAPPAGEMDDIAMLMSAWDVPMMVEGEGADDIDDYDDDEEQQQQVRANIEKRSRGEETLVSRSSQSTATPRSSVNPAAADPIGTIRAKACRNAYSKMMDSISAGSKTRANDWLDEISETVFEGEEEKSKIVAQKGPVALQTANSTPSQSNASSSSASIDELPSSGSIVLSPRKAARLPGSELGPRLPSTVASESTLVPTNFWQASLASNPSLSSFITPSANTSLPAASMNFTLSMPLHGFDNGVPAQLRNSSIDSSFSGITDITQSSQSTDSSATTQSSQASYAYFASGMGMGDSSLVRSNCPSEASPSVGQSWSPAAARHGEVRARDDNSVESAPKRFRAGNRPRHTDGGAPMNMTNLSMMPVDQAPCTARTMNPQPGMGGPSTQ</sequence>
<name>A0A8X7SU15_9BASI</name>
<dbReference type="AlphaFoldDB" id="A0A8X7SU15"/>
<protein>
    <submittedName>
        <fullName evidence="2">Uncharacterized protein</fullName>
    </submittedName>
</protein>
<organism evidence="2 3">
    <name type="scientific">Tilletia controversa</name>
    <name type="common">dwarf bunt fungus</name>
    <dbReference type="NCBI Taxonomy" id="13291"/>
    <lineage>
        <taxon>Eukaryota</taxon>
        <taxon>Fungi</taxon>
        <taxon>Dikarya</taxon>
        <taxon>Basidiomycota</taxon>
        <taxon>Ustilaginomycotina</taxon>
        <taxon>Exobasidiomycetes</taxon>
        <taxon>Tilletiales</taxon>
        <taxon>Tilletiaceae</taxon>
        <taxon>Tilletia</taxon>
    </lineage>
</organism>
<feature type="region of interest" description="Disordered" evidence="1">
    <location>
        <begin position="284"/>
        <end position="312"/>
    </location>
</feature>
<evidence type="ECO:0000313" key="2">
    <source>
        <dbReference type="EMBL" id="KAE8241398.1"/>
    </source>
</evidence>
<reference evidence="2" key="2">
    <citation type="journal article" date="2019" name="IMA Fungus">
        <title>Genome sequencing and comparison of five Tilletia species to identify candidate genes for the detection of regulated species infecting wheat.</title>
        <authorList>
            <person name="Nguyen H.D.T."/>
            <person name="Sultana T."/>
            <person name="Kesanakurti P."/>
            <person name="Hambleton S."/>
        </authorList>
    </citation>
    <scope>NUCLEOTIDE SEQUENCE</scope>
    <source>
        <strain evidence="2">DAOMC 236426</strain>
    </source>
</reference>
<evidence type="ECO:0000256" key="1">
    <source>
        <dbReference type="SAM" id="MobiDB-lite"/>
    </source>
</evidence>
<proteinExistence type="predicted"/>
<evidence type="ECO:0000313" key="3">
    <source>
        <dbReference type="Proteomes" id="UP000077684"/>
    </source>
</evidence>
<feature type="compositionally biased region" description="Low complexity" evidence="1">
    <location>
        <begin position="376"/>
        <end position="396"/>
    </location>
</feature>
<comment type="caution">
    <text evidence="2">The sequence shown here is derived from an EMBL/GenBank/DDBJ whole genome shotgun (WGS) entry which is preliminary data.</text>
</comment>
<gene>
    <name evidence="2" type="ORF">A4X06_0g7554</name>
</gene>
<keyword evidence="3" id="KW-1185">Reference proteome</keyword>